<keyword evidence="2" id="KW-1185">Reference proteome</keyword>
<dbReference type="Gene3D" id="1.25.40.20">
    <property type="entry name" value="Ankyrin repeat-containing domain"/>
    <property type="match status" value="1"/>
</dbReference>
<name>A0A2I2L4X8_9VIRU</name>
<dbReference type="EMBL" id="LT906555">
    <property type="protein sequence ID" value="SNW62576.1"/>
    <property type="molecule type" value="Genomic_DNA"/>
</dbReference>
<evidence type="ECO:0000313" key="2">
    <source>
        <dbReference type="Proteomes" id="UP000236316"/>
    </source>
</evidence>
<dbReference type="PANTHER" id="PTHR46586">
    <property type="entry name" value="ANKYRIN REPEAT-CONTAINING PROTEIN"/>
    <property type="match status" value="1"/>
</dbReference>
<accession>A0A2I2L4X8</accession>
<dbReference type="InterPro" id="IPR036770">
    <property type="entry name" value="Ankyrin_rpt-contain_sf"/>
</dbReference>
<gene>
    <name evidence="1" type="ORF">ORPV_672</name>
</gene>
<dbReference type="PANTHER" id="PTHR46586:SF3">
    <property type="entry name" value="ANKYRIN REPEAT-CONTAINING PROTEIN"/>
    <property type="match status" value="1"/>
</dbReference>
<dbReference type="SUPFAM" id="SSF48403">
    <property type="entry name" value="Ankyrin repeat"/>
    <property type="match status" value="2"/>
</dbReference>
<dbReference type="OrthoDB" id="1268at10501"/>
<dbReference type="KEGG" id="vg:35382486"/>
<reference evidence="1" key="1">
    <citation type="submission" date="2017-08" db="EMBL/GenBank/DDBJ databases">
        <authorList>
            <consortium name="Urmite Genomes"/>
        </authorList>
    </citation>
    <scope>NUCLEOTIDE SEQUENCE [LARGE SCALE GENOMIC DNA]</scope>
    <source>
        <strain evidence="1">IHUMI-LCC2</strain>
    </source>
</reference>
<dbReference type="Proteomes" id="UP000236316">
    <property type="component" value="Segment"/>
</dbReference>
<evidence type="ECO:0000313" key="1">
    <source>
        <dbReference type="EMBL" id="SNW62576.1"/>
    </source>
</evidence>
<dbReference type="GeneID" id="35382486"/>
<proteinExistence type="predicted"/>
<dbReference type="InterPro" id="IPR052050">
    <property type="entry name" value="SecEffector_AnkRepeat"/>
</dbReference>
<organism evidence="1">
    <name type="scientific">Orpheovirus IHUMI-LCC2</name>
    <dbReference type="NCBI Taxonomy" id="2023057"/>
    <lineage>
        <taxon>Viruses</taxon>
        <taxon>Varidnaviria</taxon>
        <taxon>Bamfordvirae</taxon>
        <taxon>Nucleocytoviricota</taxon>
        <taxon>Megaviricetes</taxon>
        <taxon>Pimascovirales</taxon>
        <taxon>Ocovirineae</taxon>
        <taxon>Orpheoviridae</taxon>
        <taxon>Alphaorpheovirus</taxon>
        <taxon>Alphaorpheovirus massiliense</taxon>
    </lineage>
</organism>
<dbReference type="RefSeq" id="YP_009448878.1">
    <property type="nucleotide sequence ID" value="NC_036594.1"/>
</dbReference>
<protein>
    <submittedName>
        <fullName evidence="1">Ankyrin-repeat protein</fullName>
    </submittedName>
</protein>
<sequence length="483" mass="56438">MEEYNITKDVFGYMVEKFLKDKEKPLLKLVNKEYRHKYKNSINIKSIIKNGNLGTLNYIKIDKWTPKFIRYAIQYGKWDIVEWLSNLSINLKDKPSKYQIDTMNKIINSNIPHLSKSIDINNSYLFLFLFRIFDEPDKAFDNMAKNGNLYGIKWLHNFLQTGYDIKECSWKETVFINAARRGHINILQWISEVTTIRYGDKVMAAAARFGNLDNMKWLKSIGCNVSSYALEEAGRYGNIENMKWLISIGCQWTDRAFTRAVKNGNIHNLKWILLQSASENDGCPMSSVSFAEAIREDNLTLATYLKTEFGCPMDIYSYHVAIRKENAKAIKYLHSTGCPFDINNIHIFEGTSYKNNLNVFQSLHEIGYKYPNNIISIYLGVVRWNYKIDVIKYLYGIGYPILDSTITFAARYCTLDDMKWMYSVSEHKVISEFALEYAVLEDRDINMMRWLVVDCKCGVSKFCYDEASKRNNMELVNLFKQYM</sequence>